<evidence type="ECO:0000256" key="1">
    <source>
        <dbReference type="SAM" id="Phobius"/>
    </source>
</evidence>
<dbReference type="SUPFAM" id="SSF55961">
    <property type="entry name" value="Bet v1-like"/>
    <property type="match status" value="1"/>
</dbReference>
<dbReference type="GO" id="GO:0008289">
    <property type="term" value="F:lipid binding"/>
    <property type="evidence" value="ECO:0007669"/>
    <property type="project" value="InterPro"/>
</dbReference>
<dbReference type="Proteomes" id="UP000288805">
    <property type="component" value="Unassembled WGS sequence"/>
</dbReference>
<dbReference type="Gene3D" id="3.30.530.20">
    <property type="match status" value="1"/>
</dbReference>
<gene>
    <name evidence="3" type="primary">EDR2L_6</name>
    <name evidence="3" type="ORF">CK203_062411</name>
</gene>
<keyword evidence="1" id="KW-1133">Transmembrane helix</keyword>
<dbReference type="InterPro" id="IPR045096">
    <property type="entry name" value="EDR2-like"/>
</dbReference>
<dbReference type="AlphaFoldDB" id="A0A438FPV1"/>
<protein>
    <submittedName>
        <fullName evidence="3">Protein enhanced disease resistance 2-like</fullName>
    </submittedName>
</protein>
<name>A0A438FPV1_VITVI</name>
<keyword evidence="1" id="KW-0472">Membrane</keyword>
<proteinExistence type="predicted"/>
<dbReference type="InterPro" id="IPR023393">
    <property type="entry name" value="START-like_dom_sf"/>
</dbReference>
<reference evidence="3 4" key="1">
    <citation type="journal article" date="2018" name="PLoS Genet.">
        <title>Population sequencing reveals clonal diversity and ancestral inbreeding in the grapevine cultivar Chardonnay.</title>
        <authorList>
            <person name="Roach M.J."/>
            <person name="Johnson D.L."/>
            <person name="Bohlmann J."/>
            <person name="van Vuuren H.J."/>
            <person name="Jones S.J."/>
            <person name="Pretorius I.S."/>
            <person name="Schmidt S.A."/>
            <person name="Borneman A.R."/>
        </authorList>
    </citation>
    <scope>NUCLEOTIDE SEQUENCE [LARGE SCALE GENOMIC DNA]</scope>
    <source>
        <strain evidence="4">cv. Chardonnay</strain>
        <tissue evidence="3">Leaf</tissue>
    </source>
</reference>
<keyword evidence="1" id="KW-0812">Transmembrane</keyword>
<dbReference type="PANTHER" id="PTHR12136:SF100">
    <property type="entry name" value="PROTEIN ENHANCED DISEASE RESISTANCE 2-LIKE"/>
    <property type="match status" value="1"/>
</dbReference>
<evidence type="ECO:0000259" key="2">
    <source>
        <dbReference type="Pfam" id="PF01852"/>
    </source>
</evidence>
<feature type="transmembrane region" description="Helical" evidence="1">
    <location>
        <begin position="12"/>
        <end position="34"/>
    </location>
</feature>
<dbReference type="PANTHER" id="PTHR12136">
    <property type="entry name" value="ENHANCED DISEASE RESISTANCE-RELATED"/>
    <property type="match status" value="1"/>
</dbReference>
<feature type="domain" description="START" evidence="2">
    <location>
        <begin position="44"/>
        <end position="100"/>
    </location>
</feature>
<dbReference type="EMBL" id="QGNW01000792">
    <property type="protein sequence ID" value="RVW61994.1"/>
    <property type="molecule type" value="Genomic_DNA"/>
</dbReference>
<organism evidence="3 4">
    <name type="scientific">Vitis vinifera</name>
    <name type="common">Grape</name>
    <dbReference type="NCBI Taxonomy" id="29760"/>
    <lineage>
        <taxon>Eukaryota</taxon>
        <taxon>Viridiplantae</taxon>
        <taxon>Streptophyta</taxon>
        <taxon>Embryophyta</taxon>
        <taxon>Tracheophyta</taxon>
        <taxon>Spermatophyta</taxon>
        <taxon>Magnoliopsida</taxon>
        <taxon>eudicotyledons</taxon>
        <taxon>Gunneridae</taxon>
        <taxon>Pentapetalae</taxon>
        <taxon>rosids</taxon>
        <taxon>Vitales</taxon>
        <taxon>Vitaceae</taxon>
        <taxon>Viteae</taxon>
        <taxon>Vitis</taxon>
    </lineage>
</organism>
<evidence type="ECO:0000313" key="4">
    <source>
        <dbReference type="Proteomes" id="UP000288805"/>
    </source>
</evidence>
<dbReference type="Pfam" id="PF01852">
    <property type="entry name" value="START"/>
    <property type="match status" value="1"/>
</dbReference>
<dbReference type="InterPro" id="IPR002913">
    <property type="entry name" value="START_lipid-bd_dom"/>
</dbReference>
<sequence>MAFTKEEYAVVFLLMLTVAGLCGLVTFAMCGIGVEMMMEVMVNVLLFRSTEHENCGPQPGYVRAHLESGGFVFYPLKARNGRPRTQVQHLLQIDLKGWGAGYISSFQQHCILQMLNSVAGLCASKPLFA</sequence>
<comment type="caution">
    <text evidence="3">The sequence shown here is derived from an EMBL/GenBank/DDBJ whole genome shotgun (WGS) entry which is preliminary data.</text>
</comment>
<evidence type="ECO:0000313" key="3">
    <source>
        <dbReference type="EMBL" id="RVW61994.1"/>
    </source>
</evidence>
<accession>A0A438FPV1</accession>